<keyword evidence="11" id="KW-1185">Reference proteome</keyword>
<organism evidence="10 11">
    <name type="scientific">Fundulus heteroclitus</name>
    <name type="common">Killifish</name>
    <name type="synonym">Mummichog</name>
    <dbReference type="NCBI Taxonomy" id="8078"/>
    <lineage>
        <taxon>Eukaryota</taxon>
        <taxon>Metazoa</taxon>
        <taxon>Chordata</taxon>
        <taxon>Craniata</taxon>
        <taxon>Vertebrata</taxon>
        <taxon>Euteleostomi</taxon>
        <taxon>Actinopterygii</taxon>
        <taxon>Neopterygii</taxon>
        <taxon>Teleostei</taxon>
        <taxon>Neoteleostei</taxon>
        <taxon>Acanthomorphata</taxon>
        <taxon>Ovalentaria</taxon>
        <taxon>Atherinomorphae</taxon>
        <taxon>Cyprinodontiformes</taxon>
        <taxon>Fundulidae</taxon>
        <taxon>Fundulus</taxon>
    </lineage>
</organism>
<name>A0A3Q2QAF6_FUNHE</name>
<dbReference type="GeneTree" id="ENSGT00940000155619"/>
<sequence length="1527" mass="169160">LNKVETFLSLASGVFCESATLGDIVFLVDSSGSIGSENFATVRTFLRNVIENLDIGPDKVRVGLAQFGIDPKEEFLLTDPRDKESLLNAVDNISFLRSTSTNTGQALNFIRENYFSDIRTLPGQKVPQIAVVLTDGASNDDVDVPAFLLTQKGVLVFAIAVGKFNLDQLKMIANKPSEQFVFSIESFQALQDLANTMLKRVCTIMEAKRQALAEKFADIFFLVDNSLPARQFTQFRNELEKFSKQLDVAQSSYRIGLAQFDQDVKVEFFLNAHRTQAQSVRTIRNIKLRSQTGQSPNLAGALDYAAENFFRPENGGRANQGARQYLVVVLAKDSDDPVFFAAKRIKSEGVTIVGMSVNVGIERMLRFASDGYAFNNLRVTGLKDVVTVQEVELQTFNGDKALKNADVVFIISDSDGTGPTNFQLIQTFLKSLISRLTVSQDRVRVGFVTYNDQPTAKAYLDSFQNRKEVLTFINTLSYSGGGTSTGAALSLAGTSIFPPGIRGSRKDVGKIAIVVTGGKSQDSVKEAAIALHRDDVQVFAIGLKENIIELSDLASYPTNRQVFALDSFVQLRPQKDLLLKSILSSISESSVNAFINNTMINPFKYFKPTEEANIFFLIDDSDGLSDSDLSDTKEFISDFVKLFRIGMENVRVGLTKYSDSPTEQLSINRQSSASDVERALRAISHEGGGRNTGKAIGFMENRLKQVASRQVPTYLVVITSGESDDEVRRPAEKIKEQGVMVIAVGVKNSIRAQLQEISGDPGRTFSISDYHFLKWIKNDILAQICGPAVCEDAPSDIMFLIENSERITSEDFEKMKEFMKSVVSKSIGGQNNVHVGVMQFSTRPKLEFPLKRYVSKEDILGAIDNIKQLNGNVQTGLALSQVSRYFDAAEGGRTELRQNLVLITFNKAVDDVAGPAKALRDKGVFIYSIGVVDANYAQLQEISLSKEMKSVYSKESLSSIRLLFSLFSPTDCKQVGAADIIFLVDGSTSIGDKFGSMLNFMESIVNRTTVAENATRFGAIIYSNEPQIKFTLKDFNSNREVRNAVKALKAPNGDTYTSKALEYSLPFFNEEYGGRRKRNIPQFLMVITDGEATDKYQLKEHSDNLRGNNITVLSVGVENANMSELLVMAGNQADNVFYVEDFDKLEKLYGKITKVICNQTNKARCSQMDVVFLFDHSGSINSNDHQRLKEFTVDIVNTLPDVGQKLVHYGLAQFAAEPKHEFYLNNYYQKTEVVGHILGVEHEGGDTYLGKALRFIKEYLSPAQGGRSDVPRTVVVFTDGNAHDYVEEPGNELRGGEGVNETNIIAVAVGDYYYTNLLQVTGDPRKVIRVGEIENLPRFKRKVVDEICKELPPFFFSLGEICTIDIAVGFDFSRDGDIDVQLFRLIGPLREIVHHISKVSDLCCPGPVHTNISFGIVDVQGRSLFSTEFETFREEVLDRVLSYSWSQSTFFNSAQLKYFNDQFKSKSETKVKVRLWFLPPHSGRLSVASRVCCNVSCECSGPPGDPGLPGSPGVKVSAKTSFLSLGL</sequence>
<dbReference type="InterPro" id="IPR050525">
    <property type="entry name" value="ECM_Assembly_Org"/>
</dbReference>
<dbReference type="InterPro" id="IPR036465">
    <property type="entry name" value="vWFA_dom_sf"/>
</dbReference>
<evidence type="ECO:0000313" key="11">
    <source>
        <dbReference type="Proteomes" id="UP000265000"/>
    </source>
</evidence>
<feature type="domain" description="VWFA" evidence="9">
    <location>
        <begin position="796"/>
        <end position="967"/>
    </location>
</feature>
<evidence type="ECO:0000313" key="10">
    <source>
        <dbReference type="Ensembl" id="ENSFHEP00000023434.1"/>
    </source>
</evidence>
<dbReference type="CDD" id="cd01472">
    <property type="entry name" value="vWA_collagen"/>
    <property type="match status" value="2"/>
</dbReference>
<feature type="domain" description="VWFA" evidence="9">
    <location>
        <begin position="406"/>
        <end position="582"/>
    </location>
</feature>
<evidence type="ECO:0000256" key="7">
    <source>
        <dbReference type="ARBA" id="ARBA00023119"/>
    </source>
</evidence>
<keyword evidence="8" id="KW-0325">Glycoprotein</keyword>
<proteinExistence type="predicted"/>
<dbReference type="SUPFAM" id="SSF53300">
    <property type="entry name" value="vWA-like"/>
    <property type="match status" value="7"/>
</dbReference>
<comment type="subcellular location">
    <subcellularLocation>
        <location evidence="1">Secreted</location>
        <location evidence="1">Extracellular space</location>
        <location evidence="1">Extracellular matrix</location>
    </subcellularLocation>
</comment>
<evidence type="ECO:0000256" key="5">
    <source>
        <dbReference type="ARBA" id="ARBA00022737"/>
    </source>
</evidence>
<dbReference type="PROSITE" id="PS50234">
    <property type="entry name" value="VWFA"/>
    <property type="match status" value="7"/>
</dbReference>
<keyword evidence="3" id="KW-0272">Extracellular matrix</keyword>
<dbReference type="Gene3D" id="3.40.50.410">
    <property type="entry name" value="von Willebrand factor, type A domain"/>
    <property type="match status" value="7"/>
</dbReference>
<dbReference type="PANTHER" id="PTHR24020:SF86">
    <property type="entry name" value="COLLAGEN, TYPE VI, ALPHA 4"/>
    <property type="match status" value="1"/>
</dbReference>
<feature type="domain" description="VWFA" evidence="9">
    <location>
        <begin position="218"/>
        <end position="391"/>
    </location>
</feature>
<dbReference type="STRING" id="8078.ENSFHEP00000023434"/>
<dbReference type="SMART" id="SM00327">
    <property type="entry name" value="VWA"/>
    <property type="match status" value="7"/>
</dbReference>
<dbReference type="Ensembl" id="ENSFHET00000010349.1">
    <property type="protein sequence ID" value="ENSFHEP00000023434.1"/>
    <property type="gene ID" value="ENSFHEG00000004487.1"/>
</dbReference>
<keyword evidence="5" id="KW-0677">Repeat</keyword>
<dbReference type="GO" id="GO:0005581">
    <property type="term" value="C:collagen trimer"/>
    <property type="evidence" value="ECO:0007669"/>
    <property type="project" value="UniProtKB-KW"/>
</dbReference>
<dbReference type="PRINTS" id="PR00453">
    <property type="entry name" value="VWFADOMAIN"/>
</dbReference>
<feature type="domain" description="VWFA" evidence="9">
    <location>
        <begin position="1169"/>
        <end position="1347"/>
    </location>
</feature>
<dbReference type="Proteomes" id="UP000265000">
    <property type="component" value="Unplaced"/>
</dbReference>
<dbReference type="GO" id="GO:0007155">
    <property type="term" value="P:cell adhesion"/>
    <property type="evidence" value="ECO:0007669"/>
    <property type="project" value="UniProtKB-KW"/>
</dbReference>
<feature type="domain" description="VWFA" evidence="9">
    <location>
        <begin position="613"/>
        <end position="784"/>
    </location>
</feature>
<evidence type="ECO:0000256" key="4">
    <source>
        <dbReference type="ARBA" id="ARBA00022729"/>
    </source>
</evidence>
<accession>A0A3Q2QAF6</accession>
<evidence type="ECO:0000256" key="2">
    <source>
        <dbReference type="ARBA" id="ARBA00022525"/>
    </source>
</evidence>
<dbReference type="FunFam" id="3.40.50.410:FF:000003">
    <property type="entry name" value="Collagen type VI alpha 3 chain"/>
    <property type="match status" value="1"/>
</dbReference>
<dbReference type="Pfam" id="PF00092">
    <property type="entry name" value="VWA"/>
    <property type="match status" value="7"/>
</dbReference>
<dbReference type="InterPro" id="IPR002035">
    <property type="entry name" value="VWF_A"/>
</dbReference>
<reference evidence="10" key="1">
    <citation type="submission" date="2025-08" db="UniProtKB">
        <authorList>
            <consortium name="Ensembl"/>
        </authorList>
    </citation>
    <scope>IDENTIFICATION</scope>
</reference>
<keyword evidence="4" id="KW-0732">Signal</keyword>
<protein>
    <recommendedName>
        <fullName evidence="9">VWFA domain-containing protein</fullName>
    </recommendedName>
</protein>
<dbReference type="FunFam" id="3.40.50.410:FF:000004">
    <property type="entry name" value="collagen alpha-6(VI) chain"/>
    <property type="match status" value="1"/>
</dbReference>
<dbReference type="PANTHER" id="PTHR24020">
    <property type="entry name" value="COLLAGEN ALPHA"/>
    <property type="match status" value="1"/>
</dbReference>
<reference evidence="10" key="2">
    <citation type="submission" date="2025-09" db="UniProtKB">
        <authorList>
            <consortium name="Ensembl"/>
        </authorList>
    </citation>
    <scope>IDENTIFICATION</scope>
</reference>
<evidence type="ECO:0000259" key="9">
    <source>
        <dbReference type="PROSITE" id="PS50234"/>
    </source>
</evidence>
<keyword evidence="2" id="KW-0964">Secreted</keyword>
<evidence type="ECO:0000256" key="6">
    <source>
        <dbReference type="ARBA" id="ARBA00022889"/>
    </source>
</evidence>
<feature type="domain" description="VWFA" evidence="9">
    <location>
        <begin position="23"/>
        <end position="197"/>
    </location>
</feature>
<evidence type="ECO:0000256" key="1">
    <source>
        <dbReference type="ARBA" id="ARBA00004498"/>
    </source>
</evidence>
<keyword evidence="7" id="KW-0176">Collagen</keyword>
<feature type="domain" description="VWFA" evidence="9">
    <location>
        <begin position="979"/>
        <end position="1152"/>
    </location>
</feature>
<keyword evidence="6" id="KW-0130">Cell adhesion</keyword>
<evidence type="ECO:0000256" key="3">
    <source>
        <dbReference type="ARBA" id="ARBA00022530"/>
    </source>
</evidence>
<evidence type="ECO:0000256" key="8">
    <source>
        <dbReference type="ARBA" id="ARBA00023180"/>
    </source>
</evidence>